<dbReference type="GO" id="GO:0009986">
    <property type="term" value="C:cell surface"/>
    <property type="evidence" value="ECO:0007669"/>
    <property type="project" value="UniProtKB-ARBA"/>
</dbReference>
<dbReference type="FunFam" id="2.10.25.10:FF:000054">
    <property type="entry name" value="Slit guidance ligand 2"/>
    <property type="match status" value="1"/>
</dbReference>
<gene>
    <name evidence="12" type="primary">SLIT2_2</name>
    <name evidence="12" type="ORF">SK128_002212</name>
</gene>
<dbReference type="SMART" id="SM00369">
    <property type="entry name" value="LRR_TYP"/>
    <property type="match status" value="7"/>
</dbReference>
<feature type="domain" description="EGF-like" evidence="11">
    <location>
        <begin position="946"/>
        <end position="982"/>
    </location>
</feature>
<dbReference type="SMART" id="SM00013">
    <property type="entry name" value="LRRNT"/>
    <property type="match status" value="2"/>
</dbReference>
<dbReference type="Pfam" id="PF01462">
    <property type="entry name" value="LRRNT"/>
    <property type="match status" value="2"/>
</dbReference>
<comment type="caution">
    <text evidence="12">The sequence shown here is derived from an EMBL/GenBank/DDBJ whole genome shotgun (WGS) entry which is preliminary data.</text>
</comment>
<dbReference type="GO" id="GO:0048608">
    <property type="term" value="P:reproductive structure development"/>
    <property type="evidence" value="ECO:0007669"/>
    <property type="project" value="UniProtKB-ARBA"/>
</dbReference>
<feature type="domain" description="EGF-like" evidence="11">
    <location>
        <begin position="699"/>
        <end position="736"/>
    </location>
</feature>
<name>A0AAN9AG63_HALRR</name>
<feature type="disulfide bond" evidence="8">
    <location>
        <begin position="681"/>
        <end position="690"/>
    </location>
</feature>
<dbReference type="InterPro" id="IPR001611">
    <property type="entry name" value="Leu-rich_rpt"/>
</dbReference>
<dbReference type="InterPro" id="IPR006207">
    <property type="entry name" value="Cys_knot_C"/>
</dbReference>
<dbReference type="Gene3D" id="2.60.120.200">
    <property type="match status" value="1"/>
</dbReference>
<dbReference type="Pfam" id="PF01463">
    <property type="entry name" value="LRRCT"/>
    <property type="match status" value="2"/>
</dbReference>
<dbReference type="GO" id="GO:0048495">
    <property type="term" value="F:Roundabout binding"/>
    <property type="evidence" value="ECO:0007669"/>
    <property type="project" value="TreeGrafter"/>
</dbReference>
<dbReference type="PROSITE" id="PS51450">
    <property type="entry name" value="LRR"/>
    <property type="match status" value="3"/>
</dbReference>
<evidence type="ECO:0000259" key="9">
    <source>
        <dbReference type="PROSITE" id="PS01225"/>
    </source>
</evidence>
<feature type="disulfide bond" evidence="8">
    <location>
        <begin position="565"/>
        <end position="574"/>
    </location>
</feature>
<dbReference type="CDD" id="cd00054">
    <property type="entry name" value="EGF_CA"/>
    <property type="match status" value="5"/>
</dbReference>
<comment type="caution">
    <text evidence="8">Lacks conserved residue(s) required for the propagation of feature annotation.</text>
</comment>
<dbReference type="CDD" id="cd00110">
    <property type="entry name" value="LamG"/>
    <property type="match status" value="1"/>
</dbReference>
<dbReference type="SMART" id="SM00179">
    <property type="entry name" value="EGF_CA"/>
    <property type="match status" value="8"/>
</dbReference>
<feature type="disulfide bond" evidence="8">
    <location>
        <begin position="972"/>
        <end position="981"/>
    </location>
</feature>
<feature type="disulfide bond" evidence="8">
    <location>
        <begin position="643"/>
        <end position="652"/>
    </location>
</feature>
<organism evidence="12 13">
    <name type="scientific">Halocaridina rubra</name>
    <name type="common">Hawaiian red shrimp</name>
    <dbReference type="NCBI Taxonomy" id="373956"/>
    <lineage>
        <taxon>Eukaryota</taxon>
        <taxon>Metazoa</taxon>
        <taxon>Ecdysozoa</taxon>
        <taxon>Arthropoda</taxon>
        <taxon>Crustacea</taxon>
        <taxon>Multicrustacea</taxon>
        <taxon>Malacostraca</taxon>
        <taxon>Eumalacostraca</taxon>
        <taxon>Eucarida</taxon>
        <taxon>Decapoda</taxon>
        <taxon>Pleocyemata</taxon>
        <taxon>Caridea</taxon>
        <taxon>Atyoidea</taxon>
        <taxon>Atyidae</taxon>
        <taxon>Halocaridina</taxon>
    </lineage>
</organism>
<dbReference type="InterPro" id="IPR051355">
    <property type="entry name" value="Notch/Slit_guidance"/>
</dbReference>
<dbReference type="InterPro" id="IPR000152">
    <property type="entry name" value="EGF-type_Asp/Asn_hydroxyl_site"/>
</dbReference>
<keyword evidence="4" id="KW-0732">Signal</keyword>
<feature type="domain" description="CTCK" evidence="9">
    <location>
        <begin position="1019"/>
        <end position="1078"/>
    </location>
</feature>
<dbReference type="InterPro" id="IPR013320">
    <property type="entry name" value="ConA-like_dom_sf"/>
</dbReference>
<feature type="disulfide bond" evidence="8">
    <location>
        <begin position="726"/>
        <end position="735"/>
    </location>
</feature>
<dbReference type="GO" id="GO:0005509">
    <property type="term" value="F:calcium ion binding"/>
    <property type="evidence" value="ECO:0007669"/>
    <property type="project" value="InterPro"/>
</dbReference>
<dbReference type="AlphaFoldDB" id="A0AAN9AG63"/>
<keyword evidence="13" id="KW-1185">Reference proteome</keyword>
<dbReference type="SMART" id="SM00181">
    <property type="entry name" value="EGF"/>
    <property type="match status" value="8"/>
</dbReference>
<feature type="domain" description="EGF-like" evidence="11">
    <location>
        <begin position="577"/>
        <end position="613"/>
    </location>
</feature>
<dbReference type="EC" id="5.6.1.8" evidence="12"/>
<dbReference type="Proteomes" id="UP001381693">
    <property type="component" value="Unassembled WGS sequence"/>
</dbReference>
<evidence type="ECO:0000256" key="2">
    <source>
        <dbReference type="ARBA" id="ARBA00022536"/>
    </source>
</evidence>
<keyword evidence="12" id="KW-0413">Isomerase</keyword>
<dbReference type="PANTHER" id="PTHR45836">
    <property type="entry name" value="SLIT HOMOLOG"/>
    <property type="match status" value="1"/>
</dbReference>
<feature type="domain" description="EGF-like" evidence="11">
    <location>
        <begin position="655"/>
        <end position="691"/>
    </location>
</feature>
<feature type="disulfide bond" evidence="8">
    <location>
        <begin position="603"/>
        <end position="612"/>
    </location>
</feature>
<dbReference type="PROSITE" id="PS01225">
    <property type="entry name" value="CTCK_2"/>
    <property type="match status" value="1"/>
</dbReference>
<dbReference type="Pfam" id="PF13855">
    <property type="entry name" value="LRR_8"/>
    <property type="match status" value="2"/>
</dbReference>
<evidence type="ECO:0000256" key="3">
    <source>
        <dbReference type="ARBA" id="ARBA00022614"/>
    </source>
</evidence>
<evidence type="ECO:0000259" key="11">
    <source>
        <dbReference type="PROSITE" id="PS50026"/>
    </source>
</evidence>
<dbReference type="PROSITE" id="PS01186">
    <property type="entry name" value="EGF_2"/>
    <property type="match status" value="7"/>
</dbReference>
<keyword evidence="5" id="KW-0677">Repeat</keyword>
<feature type="disulfide bond" evidence="8">
    <location>
        <begin position="950"/>
        <end position="960"/>
    </location>
</feature>
<evidence type="ECO:0000256" key="1">
    <source>
        <dbReference type="ARBA" id="ARBA00022473"/>
    </source>
</evidence>
<evidence type="ECO:0000256" key="5">
    <source>
        <dbReference type="ARBA" id="ARBA00022737"/>
    </source>
</evidence>
<dbReference type="GO" id="GO:0007411">
    <property type="term" value="P:axon guidance"/>
    <property type="evidence" value="ECO:0007669"/>
    <property type="project" value="TreeGrafter"/>
</dbReference>
<feature type="disulfide bond" evidence="8">
    <location>
        <begin position="988"/>
        <end position="998"/>
    </location>
</feature>
<keyword evidence="6 8" id="KW-1015">Disulfide bond</keyword>
<dbReference type="PROSITE" id="PS00010">
    <property type="entry name" value="ASX_HYDROXYL"/>
    <property type="match status" value="3"/>
</dbReference>
<dbReference type="PRINTS" id="PR00019">
    <property type="entry name" value="LEURICHRPT"/>
</dbReference>
<dbReference type="InterPro" id="IPR001881">
    <property type="entry name" value="EGF-like_Ca-bd_dom"/>
</dbReference>
<dbReference type="EMBL" id="JAXCGZ010000269">
    <property type="protein sequence ID" value="KAK7086271.1"/>
    <property type="molecule type" value="Genomic_DNA"/>
</dbReference>
<dbReference type="InterPro" id="IPR013032">
    <property type="entry name" value="EGF-like_CS"/>
</dbReference>
<dbReference type="PROSITE" id="PS50026">
    <property type="entry name" value="EGF_3"/>
    <property type="match status" value="8"/>
</dbReference>
<reference evidence="12 13" key="1">
    <citation type="submission" date="2023-11" db="EMBL/GenBank/DDBJ databases">
        <title>Halocaridina rubra genome assembly.</title>
        <authorList>
            <person name="Smith C."/>
        </authorList>
    </citation>
    <scope>NUCLEOTIDE SEQUENCE [LARGE SCALE GENOMIC DNA]</scope>
    <source>
        <strain evidence="12">EP-1</strain>
        <tissue evidence="12">Whole</tissue>
    </source>
</reference>
<feature type="domain" description="EGF-like" evidence="11">
    <location>
        <begin position="538"/>
        <end position="575"/>
    </location>
</feature>
<evidence type="ECO:0000256" key="7">
    <source>
        <dbReference type="ARBA" id="ARBA00023180"/>
    </source>
</evidence>
<feature type="domain" description="EGF-like" evidence="11">
    <location>
        <begin position="615"/>
        <end position="653"/>
    </location>
</feature>
<feature type="disulfide bond" evidence="8">
    <location>
        <begin position="703"/>
        <end position="713"/>
    </location>
</feature>
<evidence type="ECO:0000256" key="8">
    <source>
        <dbReference type="PROSITE-ProRule" id="PRU00076"/>
    </source>
</evidence>
<keyword evidence="3" id="KW-0433">Leucine-rich repeat</keyword>
<dbReference type="InterPro" id="IPR000372">
    <property type="entry name" value="LRRNT"/>
</dbReference>
<dbReference type="PROSITE" id="PS50025">
    <property type="entry name" value="LAM_G_DOMAIN"/>
    <property type="match status" value="1"/>
</dbReference>
<dbReference type="Pfam" id="PF00560">
    <property type="entry name" value="LRR_1"/>
    <property type="match status" value="1"/>
</dbReference>
<dbReference type="SUPFAM" id="SSF57196">
    <property type="entry name" value="EGF/Laminin"/>
    <property type="match status" value="6"/>
</dbReference>
<dbReference type="Pfam" id="PF12661">
    <property type="entry name" value="hEGF"/>
    <property type="match status" value="2"/>
</dbReference>
<dbReference type="InterPro" id="IPR000742">
    <property type="entry name" value="EGF"/>
</dbReference>
<dbReference type="FunFam" id="2.10.25.10:FF:000729">
    <property type="entry name" value="Blast:Protein slit"/>
    <property type="match status" value="1"/>
</dbReference>
<proteinExistence type="predicted"/>
<feature type="disulfide bond" evidence="8">
    <location>
        <begin position="526"/>
        <end position="535"/>
    </location>
</feature>
<dbReference type="InterPro" id="IPR000483">
    <property type="entry name" value="Cys-rich_flank_reg_C"/>
</dbReference>
<evidence type="ECO:0000313" key="12">
    <source>
        <dbReference type="EMBL" id="KAK7086271.1"/>
    </source>
</evidence>
<feature type="domain" description="EGF-like" evidence="11">
    <location>
        <begin position="984"/>
        <end position="1020"/>
    </location>
</feature>
<dbReference type="Gene3D" id="2.10.25.10">
    <property type="entry name" value="Laminin"/>
    <property type="match status" value="8"/>
</dbReference>
<dbReference type="GO" id="GO:0010160">
    <property type="term" value="P:formation of animal organ boundary"/>
    <property type="evidence" value="ECO:0007669"/>
    <property type="project" value="UniProtKB-ARBA"/>
</dbReference>
<dbReference type="PANTHER" id="PTHR45836:SF4">
    <property type="entry name" value="PROTEIN SLIT"/>
    <property type="match status" value="1"/>
</dbReference>
<dbReference type="SMART" id="SM00282">
    <property type="entry name" value="LamG"/>
    <property type="match status" value="1"/>
</dbReference>
<dbReference type="GO" id="GO:0007548">
    <property type="term" value="P:sex differentiation"/>
    <property type="evidence" value="ECO:0007669"/>
    <property type="project" value="UniProtKB-ARBA"/>
</dbReference>
<feature type="domain" description="EGF-like" evidence="11">
    <location>
        <begin position="501"/>
        <end position="536"/>
    </location>
</feature>
<dbReference type="FunFam" id="2.10.25.10:FF:000080">
    <property type="entry name" value="Neurogenic locus notch 1"/>
    <property type="match status" value="2"/>
</dbReference>
<dbReference type="InterPro" id="IPR032675">
    <property type="entry name" value="LRR_dom_sf"/>
</dbReference>
<accession>A0AAN9AG63</accession>
<dbReference type="SMART" id="SM00365">
    <property type="entry name" value="LRR_SD22"/>
    <property type="match status" value="4"/>
</dbReference>
<keyword evidence="2 8" id="KW-0245">EGF-like domain</keyword>
<feature type="domain" description="Laminin G" evidence="10">
    <location>
        <begin position="739"/>
        <end position="913"/>
    </location>
</feature>
<dbReference type="InterPro" id="IPR003591">
    <property type="entry name" value="Leu-rich_rpt_typical-subtyp"/>
</dbReference>
<evidence type="ECO:0000256" key="4">
    <source>
        <dbReference type="ARBA" id="ARBA00022729"/>
    </source>
</evidence>
<dbReference type="GO" id="GO:0022407">
    <property type="term" value="P:regulation of cell-cell adhesion"/>
    <property type="evidence" value="ECO:0007669"/>
    <property type="project" value="UniProtKB-ARBA"/>
</dbReference>
<sequence length="1216" mass="135445">MNCGQVKLGRERSLYDNQIMSMTNGTFTPMTNIQTMHLGANPFVCDCNLAWLGAYLADNPIETSGARCQEPNKLSRKPFGRLRPESFRCTDELRAKYDGRCDEADLCPAHCRCEGTRADCSGRDLTTVPDNLPTATNTLDLSYNQLFSLDGSTIIMRLKDLTHLDLSHNRLTSLTPEFFRGARALTHLNVSYNKLTQVPESATRKLRAMTHLDLSGNHISCISSKIKDHMPALTRLDMSSNPLNCDCRSIWLSHWASEKDSTSVPACHLPVALRDVPIVKVQPHLLTCHQSERHDDDEEECAGSVYCPPECDCRGTIVRCSRAHLAQIPRGIPPDTTELYLDVNEIKNIDPERLKHLKALSRLDLSNNQITIISNKTFSELTQLSTLIVSYNKLGCIERDALVGLRSLRILSLHGNDVSFIPEGTFRDLDTITHIALGANPLYCDCSLGWLSKWVKGDFVEPGIARCAEPRPMRDKLILTTPPEMFQCNEKIPDEVLAKCDLCYTRPCQNGGTCRSGPGQQFECICSPGFHGPECQYRIDACYGNPCDNGGTCKVFETGRYACHCPIGFEGARCEVNIDDCSGHKCENGASCVDGISSYSCTCPAGYTGAYCEKKIAFCSKEFNPCKNGANCIDHGTGYECQCSLGWSGSNCTDNIDDCINHMCQNGGQCVDGVGDYECKCSGDWSGRYCELGPSVLLQTEPCLQHDCRHGVCVVPRGEMEYICKCSPGYSGKYCQHMTAVNFIDTGSFVQLKTPPVKPAINITISFTTGSTNGVLVYHGKDKQHLAVEVFTGRLRISYDVGNHPASTMFSYELVSDESEHTVELFSERQNFTLRVDGGISRSIINDGPLEYLDIDTPLFLGGVPPEVGRHAQSQWHLRNASSFRGCMSQVEVNGRIQDLAESEKQNKVLPGCGDSEQRDQGAPRYITRVGSSASSSKTQITEEKGQNVCDANECENGTCRPRRRGGYRCRCQKGWTGKLCNQDQAACTANECVNGTCRPRRHGGYRCKCHSGWTGKLCNQAPSCRKEAEKAYVYDYGCRSRRRIQQYTCNGSCGKDCCQPKRYRKKRVAMICNDGTKEWSSDITYYEDFYGSSLALTVLWMTCCLLVLDAWQILFIQYWFQSCLLPLFRAFDAINRPGQYLTKFYVLPYFSTLSSPFMRILKATLKFDDSTCDIIDIKSGVKQGPHYKKTMGRVNKVTGGLYNRVPSDLLSKTEH</sequence>
<dbReference type="FunFam" id="3.80.10.10:FF:000004">
    <property type="entry name" value="Slit guidance ligand 2"/>
    <property type="match status" value="1"/>
</dbReference>
<dbReference type="Pfam" id="PF00008">
    <property type="entry name" value="EGF"/>
    <property type="match status" value="5"/>
</dbReference>
<dbReference type="Pfam" id="PF02210">
    <property type="entry name" value="Laminin_G_2"/>
    <property type="match status" value="1"/>
</dbReference>
<dbReference type="FunFam" id="2.10.25.10:FF:000063">
    <property type="entry name" value="Slit guidance ligand 2"/>
    <property type="match status" value="1"/>
</dbReference>
<dbReference type="PROSITE" id="PS00022">
    <property type="entry name" value="EGF_1"/>
    <property type="match status" value="8"/>
</dbReference>
<evidence type="ECO:0000313" key="13">
    <source>
        <dbReference type="Proteomes" id="UP001381693"/>
    </source>
</evidence>
<dbReference type="InterPro" id="IPR001791">
    <property type="entry name" value="Laminin_G"/>
</dbReference>
<evidence type="ECO:0000256" key="6">
    <source>
        <dbReference type="ARBA" id="ARBA00023157"/>
    </source>
</evidence>
<dbReference type="GO" id="GO:0008201">
    <property type="term" value="F:heparin binding"/>
    <property type="evidence" value="ECO:0007669"/>
    <property type="project" value="TreeGrafter"/>
</dbReference>
<dbReference type="SMART" id="SM00082">
    <property type="entry name" value="LRRCT"/>
    <property type="match status" value="3"/>
</dbReference>
<dbReference type="PROSITE" id="PS01187">
    <property type="entry name" value="EGF_CA"/>
    <property type="match status" value="2"/>
</dbReference>
<keyword evidence="7" id="KW-0325">Glycoprotein</keyword>
<feature type="disulfide bond" evidence="8">
    <location>
        <begin position="1010"/>
        <end position="1019"/>
    </location>
</feature>
<dbReference type="InterPro" id="IPR018097">
    <property type="entry name" value="EGF_Ca-bd_CS"/>
</dbReference>
<dbReference type="Gene3D" id="3.80.10.10">
    <property type="entry name" value="Ribonuclease Inhibitor"/>
    <property type="match status" value="3"/>
</dbReference>
<dbReference type="GO" id="GO:0000146">
    <property type="term" value="F:microfilament motor activity"/>
    <property type="evidence" value="ECO:0007669"/>
    <property type="project" value="UniProtKB-EC"/>
</dbReference>
<dbReference type="SUPFAM" id="SSF52058">
    <property type="entry name" value="L domain-like"/>
    <property type="match status" value="2"/>
</dbReference>
<dbReference type="SUPFAM" id="SSF49899">
    <property type="entry name" value="Concanavalin A-like lectins/glucanases"/>
    <property type="match status" value="1"/>
</dbReference>
<dbReference type="GO" id="GO:0048568">
    <property type="term" value="P:embryonic organ development"/>
    <property type="evidence" value="ECO:0007669"/>
    <property type="project" value="UniProtKB-ARBA"/>
</dbReference>
<protein>
    <submittedName>
        <fullName evidence="12">Slit 2 protein</fullName>
        <ecNumber evidence="12">5.6.1.8</ecNumber>
    </submittedName>
</protein>
<keyword evidence="1" id="KW-0217">Developmental protein</keyword>
<evidence type="ECO:0000259" key="10">
    <source>
        <dbReference type="PROSITE" id="PS50025"/>
    </source>
</evidence>